<gene>
    <name evidence="2" type="ORF">POLS_LOCUS5389</name>
</gene>
<keyword evidence="3" id="KW-1185">Reference proteome</keyword>
<name>A0A9W4HUA7_PENOL</name>
<keyword evidence="1" id="KW-0732">Signal</keyword>
<accession>A0A9W4HUA7</accession>
<dbReference type="Proteomes" id="UP001153618">
    <property type="component" value="Unassembled WGS sequence"/>
</dbReference>
<reference evidence="2" key="1">
    <citation type="submission" date="2021-07" db="EMBL/GenBank/DDBJ databases">
        <authorList>
            <person name="Branca A.L. A."/>
        </authorList>
    </citation>
    <scope>NUCLEOTIDE SEQUENCE</scope>
</reference>
<feature type="signal peptide" evidence="1">
    <location>
        <begin position="1"/>
        <end position="16"/>
    </location>
</feature>
<evidence type="ECO:0000313" key="3">
    <source>
        <dbReference type="Proteomes" id="UP001153618"/>
    </source>
</evidence>
<proteinExistence type="predicted"/>
<dbReference type="AlphaFoldDB" id="A0A9W4HUA7"/>
<feature type="chain" id="PRO_5040789664" evidence="1">
    <location>
        <begin position="17"/>
        <end position="52"/>
    </location>
</feature>
<evidence type="ECO:0000313" key="2">
    <source>
        <dbReference type="EMBL" id="CAG8126557.1"/>
    </source>
</evidence>
<dbReference type="EMBL" id="CAJVOS010000027">
    <property type="protein sequence ID" value="CAG8126557.1"/>
    <property type="molecule type" value="Genomic_DNA"/>
</dbReference>
<protein>
    <submittedName>
        <fullName evidence="2">Uncharacterized protein</fullName>
    </submittedName>
</protein>
<evidence type="ECO:0000256" key="1">
    <source>
        <dbReference type="SAM" id="SignalP"/>
    </source>
</evidence>
<organism evidence="2 3">
    <name type="scientific">Penicillium olsonii</name>
    <dbReference type="NCBI Taxonomy" id="99116"/>
    <lineage>
        <taxon>Eukaryota</taxon>
        <taxon>Fungi</taxon>
        <taxon>Dikarya</taxon>
        <taxon>Ascomycota</taxon>
        <taxon>Pezizomycotina</taxon>
        <taxon>Eurotiomycetes</taxon>
        <taxon>Eurotiomycetidae</taxon>
        <taxon>Eurotiales</taxon>
        <taxon>Aspergillaceae</taxon>
        <taxon>Penicillium</taxon>
    </lineage>
</organism>
<sequence length="52" mass="5990">MRFIWFTAALAAGCAAAPASLKHTTRTLNPVCIRWVLLRLRLRLMVHPFLER</sequence>
<comment type="caution">
    <text evidence="2">The sequence shown here is derived from an EMBL/GenBank/DDBJ whole genome shotgun (WGS) entry which is preliminary data.</text>
</comment>